<dbReference type="STRING" id="1122938.SAMN05660772_02454"/>
<accession>A0A1W1UVX8</accession>
<feature type="chain" id="PRO_5013003690" evidence="1">
    <location>
        <begin position="24"/>
        <end position="311"/>
    </location>
</feature>
<feature type="signal peptide" evidence="1">
    <location>
        <begin position="1"/>
        <end position="23"/>
    </location>
</feature>
<keyword evidence="3" id="KW-1185">Reference proteome</keyword>
<dbReference type="Proteomes" id="UP000192408">
    <property type="component" value="Unassembled WGS sequence"/>
</dbReference>
<sequence>MKLSYPALSLILFSAISFLPAHRALADINTVSIMASSASPSCLEYKVVGVCYWLRCGWGGCRIRTSVKVRHYIPEMVVSAYNHENQNPWKEMNILSKGVHAGEYSSPQKKYSQLIFKNADAIGHPQGAIMNLMSGLGYSCRTQTTPFLPYFLSSLDFLAWRENLPEIVYPEALIPGMREVRSSGDLWGNIYPRSGAVTQVHDYKASAVIAQRIADIVSRTGQPHIYQPAAQRGGAGYWPPGPVKEGDKKTHKWQMLYPRMQRSCAIFPDGSPQDSYSSQLSSLGNYAWTLWRPYSCCKRRGQKFLFSTDWQ</sequence>
<dbReference type="InterPro" id="IPR026331">
    <property type="entry name" value="PFL_4710"/>
</dbReference>
<evidence type="ECO:0000313" key="3">
    <source>
        <dbReference type="Proteomes" id="UP000192408"/>
    </source>
</evidence>
<organism evidence="2 3">
    <name type="scientific">Pasteurella testudinis DSM 23072</name>
    <dbReference type="NCBI Taxonomy" id="1122938"/>
    <lineage>
        <taxon>Bacteria</taxon>
        <taxon>Pseudomonadati</taxon>
        <taxon>Pseudomonadota</taxon>
        <taxon>Gammaproteobacteria</taxon>
        <taxon>Pasteurellales</taxon>
        <taxon>Pasteurellaceae</taxon>
        <taxon>Pasteurella</taxon>
    </lineage>
</organism>
<proteinExistence type="predicted"/>
<dbReference type="AlphaFoldDB" id="A0A1W1UVX8"/>
<dbReference type="Pfam" id="PF06834">
    <property type="entry name" value="TraU"/>
    <property type="match status" value="1"/>
</dbReference>
<evidence type="ECO:0000313" key="2">
    <source>
        <dbReference type="EMBL" id="SMB85243.1"/>
    </source>
</evidence>
<dbReference type="RefSeq" id="WP_084257122.1">
    <property type="nucleotide sequence ID" value="NZ_FWWV01000018.1"/>
</dbReference>
<dbReference type="InterPro" id="IPR009649">
    <property type="entry name" value="TraU"/>
</dbReference>
<name>A0A1W1UVX8_9PAST</name>
<gene>
    <name evidence="2" type="ORF">SAMN05660772_02454</name>
</gene>
<protein>
    <submittedName>
        <fullName evidence="2">Integrating conjugative element protein, PFL_4710 family</fullName>
    </submittedName>
</protein>
<keyword evidence="1" id="KW-0732">Signal</keyword>
<evidence type="ECO:0000256" key="1">
    <source>
        <dbReference type="SAM" id="SignalP"/>
    </source>
</evidence>
<dbReference type="NCBIfam" id="TIGR03756">
    <property type="entry name" value="conj_TIGR03756"/>
    <property type="match status" value="1"/>
</dbReference>
<dbReference type="EMBL" id="FWWV01000018">
    <property type="protein sequence ID" value="SMB85243.1"/>
    <property type="molecule type" value="Genomic_DNA"/>
</dbReference>
<reference evidence="3" key="1">
    <citation type="submission" date="2017-04" db="EMBL/GenBank/DDBJ databases">
        <authorList>
            <person name="Varghese N."/>
            <person name="Submissions S."/>
        </authorList>
    </citation>
    <scope>NUCLEOTIDE SEQUENCE [LARGE SCALE GENOMIC DNA]</scope>
    <source>
        <strain evidence="3">DSM 23072</strain>
    </source>
</reference>